<dbReference type="Gene3D" id="2.60.200.60">
    <property type="match status" value="2"/>
</dbReference>
<dbReference type="RefSeq" id="WP_409356713.1">
    <property type="nucleotide sequence ID" value="NZ_JBJXVJ010000002.1"/>
</dbReference>
<feature type="region of interest" description="Disordered" evidence="1">
    <location>
        <begin position="1"/>
        <end position="25"/>
    </location>
</feature>
<sequence length="96" mass="9290">MGLAARSTDMHVCPASDGPKPHVGGPILPGGNTTVIIGGLPAAVVGDSCTCAGPPDTLIKGSSSVLIAGKPAVRMGDSTAHGGQVILGCFTVLIGD</sequence>
<dbReference type="InterPro" id="IPR008727">
    <property type="entry name" value="PAAR_motif"/>
</dbReference>
<comment type="caution">
    <text evidence="2">The sequence shown here is derived from an EMBL/GenBank/DDBJ whole genome shotgun (WGS) entry which is preliminary data.</text>
</comment>
<proteinExistence type="predicted"/>
<organism evidence="2 3">
    <name type="scientific">Chryseobacterium kwangjuense</name>
    <dbReference type="NCBI Taxonomy" id="267125"/>
    <lineage>
        <taxon>Bacteria</taxon>
        <taxon>Pseudomonadati</taxon>
        <taxon>Bacteroidota</taxon>
        <taxon>Flavobacteriia</taxon>
        <taxon>Flavobacteriales</taxon>
        <taxon>Weeksellaceae</taxon>
        <taxon>Chryseobacterium group</taxon>
        <taxon>Chryseobacterium</taxon>
    </lineage>
</organism>
<dbReference type="Proteomes" id="UP001634154">
    <property type="component" value="Unassembled WGS sequence"/>
</dbReference>
<evidence type="ECO:0000313" key="3">
    <source>
        <dbReference type="Proteomes" id="UP001634154"/>
    </source>
</evidence>
<dbReference type="Pfam" id="PF05488">
    <property type="entry name" value="PAAR_motif"/>
    <property type="match status" value="1"/>
</dbReference>
<evidence type="ECO:0000256" key="1">
    <source>
        <dbReference type="SAM" id="MobiDB-lite"/>
    </source>
</evidence>
<keyword evidence="3" id="KW-1185">Reference proteome</keyword>
<accession>A0ABW9K2F6</accession>
<name>A0ABW9K2F6_9FLAO</name>
<dbReference type="CDD" id="cd14738">
    <property type="entry name" value="PAAR_2"/>
    <property type="match status" value="1"/>
</dbReference>
<evidence type="ECO:0000313" key="2">
    <source>
        <dbReference type="EMBL" id="MFN1217496.1"/>
    </source>
</evidence>
<gene>
    <name evidence="2" type="ORF">ACKW6Q_11060</name>
</gene>
<dbReference type="EMBL" id="JBJXVJ010000002">
    <property type="protein sequence ID" value="MFN1217496.1"/>
    <property type="molecule type" value="Genomic_DNA"/>
</dbReference>
<reference evidence="2 3" key="1">
    <citation type="submission" date="2024-12" db="EMBL/GenBank/DDBJ databases">
        <title>Draft genome sequence of Chryseobacterium kwangjuense AG447.</title>
        <authorList>
            <person name="Cheptsov V.S."/>
            <person name="Belov A."/>
            <person name="Zavarzina A.G."/>
        </authorList>
    </citation>
    <scope>NUCLEOTIDE SEQUENCE [LARGE SCALE GENOMIC DNA]</scope>
    <source>
        <strain evidence="2 3">AG447</strain>
    </source>
</reference>
<protein>
    <submittedName>
        <fullName evidence="2">PAAR domain-containing protein</fullName>
    </submittedName>
</protein>